<evidence type="ECO:0000256" key="4">
    <source>
        <dbReference type="ARBA" id="ARBA00022490"/>
    </source>
</evidence>
<dbReference type="PIRSF" id="PIRSF000532">
    <property type="entry name" value="ATP_PFK_prok"/>
    <property type="match status" value="1"/>
</dbReference>
<reference evidence="12 14" key="1">
    <citation type="journal article" date="2015" name="Genome Announc.">
        <title>Draft Genome Sequence of a Heterotrophic Facultative Anaerobic Thermophilic Bacterium, Ardenticatena maritima Strain 110ST.</title>
        <authorList>
            <person name="Kawaichi S."/>
            <person name="Yoshida T."/>
            <person name="Sako Y."/>
            <person name="Nakamura R."/>
        </authorList>
    </citation>
    <scope>NUCLEOTIDE SEQUENCE [LARGE SCALE GENOMIC DNA]</scope>
    <source>
        <strain evidence="12 14">110S</strain>
    </source>
</reference>
<sequence>MIRKIALFTGGGDAPGLNAVIRAVTRTAVLNYGWEVVGIRDGLDGILSDRDDGLMPLDPHAVSDILPLGGTILGTVNKADPRLYVVKDGRVVVTDWAKNRIRTQMARFGIDAIVAIGGDGTMTIAAQLFEAGIPLVGVPKTIDNDLVGTELTFGFDSALDVATDALDRLRTTARSHRRVMILEVMGRNAGWIALHAGIAGGAHVILIPEIPFAVEPICAALQARWARDAKYALVVVAEGARLADGAPMYHEIGGQKRLGGIADWLAHQIIERCGFEARAVVLGHIQRGGSPSAFDRILATQYGAEAVHCLARGEFGVVVVLRCNDIRTVPLHEVIGRQKLVPVDGTLVRVARGLGISFGDPAELS</sequence>
<dbReference type="Gene3D" id="3.40.50.450">
    <property type="match status" value="1"/>
</dbReference>
<reference evidence="14" key="3">
    <citation type="submission" date="2015-08" db="EMBL/GenBank/DDBJ databases">
        <title>Draft Genome Sequence of a Heterotrophic Facultative Anaerobic Bacterium Ardenticatena maritima Strain 110S.</title>
        <authorList>
            <person name="Kawaichi S."/>
            <person name="Yoshida T."/>
            <person name="Sako Y."/>
            <person name="Nakamura R."/>
        </authorList>
    </citation>
    <scope>NUCLEOTIDE SEQUENCE [LARGE SCALE GENOMIC DNA]</scope>
    <source>
        <strain evidence="14">110S</strain>
    </source>
</reference>
<feature type="binding site" description="in other chain" evidence="10">
    <location>
        <begin position="284"/>
        <end position="287"/>
    </location>
    <ligand>
        <name>substrate</name>
        <note>ligand shared between dimeric partners</note>
    </ligand>
</feature>
<reference evidence="13 15" key="2">
    <citation type="submission" date="2015-07" db="EMBL/GenBank/DDBJ databases">
        <title>Whole genome sequence of Ardenticatena maritima DSM 23922.</title>
        <authorList>
            <person name="Hemp J."/>
            <person name="Ward L.M."/>
            <person name="Pace L.A."/>
            <person name="Fischer W.W."/>
        </authorList>
    </citation>
    <scope>NUCLEOTIDE SEQUENCE [LARGE SCALE GENOMIC DNA]</scope>
    <source>
        <strain evidence="13 15">110S</strain>
    </source>
</reference>
<dbReference type="InterPro" id="IPR012829">
    <property type="entry name" value="Phosphofructokinase_III"/>
</dbReference>
<organism evidence="12 14">
    <name type="scientific">Ardenticatena maritima</name>
    <dbReference type="NCBI Taxonomy" id="872965"/>
    <lineage>
        <taxon>Bacteria</taxon>
        <taxon>Bacillati</taxon>
        <taxon>Chloroflexota</taxon>
        <taxon>Ardenticatenia</taxon>
        <taxon>Ardenticatenales</taxon>
        <taxon>Ardenticatenaceae</taxon>
        <taxon>Ardenticatena</taxon>
    </lineage>
</organism>
<dbReference type="GO" id="GO:0006002">
    <property type="term" value="P:fructose 6-phosphate metabolic process"/>
    <property type="evidence" value="ECO:0007669"/>
    <property type="project" value="InterPro"/>
</dbReference>
<keyword evidence="10" id="KW-0067">ATP-binding</keyword>
<keyword evidence="14" id="KW-1185">Reference proteome</keyword>
<dbReference type="PRINTS" id="PR00476">
    <property type="entry name" value="PHFRCTKINASE"/>
</dbReference>
<evidence type="ECO:0000256" key="2">
    <source>
        <dbReference type="ARBA" id="ARBA00004496"/>
    </source>
</evidence>
<name>A0A0M8K9I8_9CHLR</name>
<evidence type="ECO:0000256" key="9">
    <source>
        <dbReference type="ARBA" id="ARBA00023152"/>
    </source>
</evidence>
<dbReference type="GO" id="GO:0047334">
    <property type="term" value="F:diphosphate-fructose-6-phosphate 1-phosphotransferase activity"/>
    <property type="evidence" value="ECO:0007669"/>
    <property type="project" value="InterPro"/>
</dbReference>
<dbReference type="GO" id="GO:0003872">
    <property type="term" value="F:6-phosphofructokinase activity"/>
    <property type="evidence" value="ECO:0007669"/>
    <property type="project" value="UniProtKB-UniRule"/>
</dbReference>
<dbReference type="InterPro" id="IPR000023">
    <property type="entry name" value="Phosphofructokinase_dom"/>
</dbReference>
<dbReference type="RefSeq" id="WP_054492926.1">
    <property type="nucleotide sequence ID" value="NZ_BBZA01000108.1"/>
</dbReference>
<dbReference type="GO" id="GO:0042802">
    <property type="term" value="F:identical protein binding"/>
    <property type="evidence" value="ECO:0007669"/>
    <property type="project" value="TreeGrafter"/>
</dbReference>
<evidence type="ECO:0000256" key="6">
    <source>
        <dbReference type="ARBA" id="ARBA00022723"/>
    </source>
</evidence>
<accession>A0A0M8K9I8</accession>
<comment type="catalytic activity">
    <reaction evidence="10">
        <text>beta-D-fructose 6-phosphate + ATP = beta-D-fructose 1,6-bisphosphate + ADP + H(+)</text>
        <dbReference type="Rhea" id="RHEA:16109"/>
        <dbReference type="ChEBI" id="CHEBI:15378"/>
        <dbReference type="ChEBI" id="CHEBI:30616"/>
        <dbReference type="ChEBI" id="CHEBI:32966"/>
        <dbReference type="ChEBI" id="CHEBI:57634"/>
        <dbReference type="ChEBI" id="CHEBI:456216"/>
        <dbReference type="EC" id="2.7.1.11"/>
    </reaction>
</comment>
<keyword evidence="8 10" id="KW-0460">Magnesium</keyword>
<evidence type="ECO:0000313" key="12">
    <source>
        <dbReference type="EMBL" id="GAP63056.1"/>
    </source>
</evidence>
<feature type="binding site" evidence="10">
    <location>
        <begin position="118"/>
        <end position="121"/>
    </location>
    <ligand>
        <name>ATP</name>
        <dbReference type="ChEBI" id="CHEBI:30616"/>
    </ligand>
</feature>
<feature type="binding site" evidence="10">
    <location>
        <position position="278"/>
    </location>
    <ligand>
        <name>substrate</name>
        <note>ligand shared between dimeric partners</note>
    </ligand>
</feature>
<dbReference type="GO" id="GO:0046872">
    <property type="term" value="F:metal ion binding"/>
    <property type="evidence" value="ECO:0007669"/>
    <property type="project" value="UniProtKB-KW"/>
</dbReference>
<evidence type="ECO:0000256" key="7">
    <source>
        <dbReference type="ARBA" id="ARBA00022777"/>
    </source>
</evidence>
<dbReference type="FunCoup" id="A0A0M8K9I8">
    <property type="interactions" value="318"/>
</dbReference>
<keyword evidence="4 10" id="KW-0963">Cytoplasm</keyword>
<evidence type="ECO:0000256" key="10">
    <source>
        <dbReference type="HAMAP-Rule" id="MF_01976"/>
    </source>
</evidence>
<dbReference type="Proteomes" id="UP000037784">
    <property type="component" value="Unassembled WGS sequence"/>
</dbReference>
<comment type="cofactor">
    <cofactor evidence="1 10">
        <name>Mg(2+)</name>
        <dbReference type="ChEBI" id="CHEBI:18420"/>
    </cofactor>
</comment>
<keyword evidence="6 10" id="KW-0479">Metal-binding</keyword>
<keyword evidence="5 10" id="KW-0808">Transferase</keyword>
<feature type="binding site" evidence="10">
    <location>
        <position position="12"/>
    </location>
    <ligand>
        <name>ATP</name>
        <dbReference type="ChEBI" id="CHEBI:30616"/>
    </ligand>
</feature>
<evidence type="ECO:0000256" key="5">
    <source>
        <dbReference type="ARBA" id="ARBA00022679"/>
    </source>
</evidence>
<dbReference type="InterPro" id="IPR015912">
    <property type="entry name" value="Phosphofructokinase_CS"/>
</dbReference>
<dbReference type="InterPro" id="IPR022953">
    <property type="entry name" value="ATP_PFK"/>
</dbReference>
<dbReference type="PANTHER" id="PTHR13697">
    <property type="entry name" value="PHOSPHOFRUCTOKINASE"/>
    <property type="match status" value="1"/>
</dbReference>
<dbReference type="Gene3D" id="3.40.50.460">
    <property type="entry name" value="Phosphofructokinase domain"/>
    <property type="match status" value="1"/>
</dbReference>
<dbReference type="EMBL" id="LGKN01000003">
    <property type="protein sequence ID" value="KPL89652.1"/>
    <property type="molecule type" value="Genomic_DNA"/>
</dbReference>
<dbReference type="InParanoid" id="A0A0M8K9I8"/>
<dbReference type="GO" id="GO:0016208">
    <property type="term" value="F:AMP binding"/>
    <property type="evidence" value="ECO:0007669"/>
    <property type="project" value="TreeGrafter"/>
</dbReference>
<feature type="binding site" description="in other chain" evidence="10">
    <location>
        <position position="238"/>
    </location>
    <ligand>
        <name>substrate</name>
        <note>ligand shared between dimeric partners</note>
    </ligand>
</feature>
<evidence type="ECO:0000256" key="1">
    <source>
        <dbReference type="ARBA" id="ARBA00001946"/>
    </source>
</evidence>
<feature type="site" description="Important for substrate specificity; cannot use PPi as phosphoryl donor" evidence="10">
    <location>
        <position position="120"/>
    </location>
</feature>
<feature type="active site" description="Proton acceptor" evidence="10">
    <location>
        <position position="143"/>
    </location>
</feature>
<dbReference type="STRING" id="872965.SE16_04410"/>
<comment type="subunit">
    <text evidence="10">Homodimer or homotetramer.</text>
</comment>
<dbReference type="GO" id="GO:0061621">
    <property type="term" value="P:canonical glycolysis"/>
    <property type="evidence" value="ECO:0007669"/>
    <property type="project" value="TreeGrafter"/>
</dbReference>
<evidence type="ECO:0000256" key="3">
    <source>
        <dbReference type="ARBA" id="ARBA00004679"/>
    </source>
</evidence>
<comment type="subcellular location">
    <subcellularLocation>
        <location evidence="2 10">Cytoplasm</location>
    </subcellularLocation>
</comment>
<dbReference type="OrthoDB" id="9802503at2"/>
<comment type="caution">
    <text evidence="10">Lacks conserved residue(s) required for the propagation of feature annotation.</text>
</comment>
<evidence type="ECO:0000313" key="14">
    <source>
        <dbReference type="Proteomes" id="UP000037784"/>
    </source>
</evidence>
<dbReference type="EMBL" id="BBZA01000108">
    <property type="protein sequence ID" value="GAP63056.1"/>
    <property type="molecule type" value="Genomic_DNA"/>
</dbReference>
<protein>
    <recommendedName>
        <fullName evidence="10">ATP-dependent 6-phosphofructokinase</fullName>
        <shortName evidence="10">ATP-PFK</shortName>
        <shortName evidence="10">Phosphofructokinase</shortName>
        <ecNumber evidence="10">2.7.1.11</ecNumber>
    </recommendedName>
    <alternativeName>
        <fullName evidence="10">Phosphohexokinase</fullName>
    </alternativeName>
</protein>
<comment type="function">
    <text evidence="10">Catalyzes the phosphorylation of D-fructose 6-phosphate to fructose 1,6-bisphosphate by ATP, the first committing step of glycolysis.</text>
</comment>
<comment type="caution">
    <text evidence="12">The sequence shown here is derived from an EMBL/GenBank/DDBJ whole genome shotgun (WGS) entry which is preliminary data.</text>
</comment>
<dbReference type="PANTHER" id="PTHR13697:SF52">
    <property type="entry name" value="ATP-DEPENDENT 6-PHOSPHOFRUCTOKINASE 3"/>
    <property type="match status" value="1"/>
</dbReference>
<dbReference type="SUPFAM" id="SSF53784">
    <property type="entry name" value="Phosphofructokinase"/>
    <property type="match status" value="1"/>
</dbReference>
<feature type="binding site" description="in other chain" evidence="10">
    <location>
        <begin position="185"/>
        <end position="187"/>
    </location>
    <ligand>
        <name>substrate</name>
        <note>ligand shared between dimeric partners</note>
    </ligand>
</feature>
<dbReference type="GO" id="GO:0070095">
    <property type="term" value="F:fructose-6-phosphate binding"/>
    <property type="evidence" value="ECO:0007669"/>
    <property type="project" value="TreeGrafter"/>
</dbReference>
<evidence type="ECO:0000259" key="11">
    <source>
        <dbReference type="Pfam" id="PF00365"/>
    </source>
</evidence>
<dbReference type="Pfam" id="PF00365">
    <property type="entry name" value="PFK"/>
    <property type="match status" value="1"/>
</dbReference>
<keyword evidence="10" id="KW-0547">Nucleotide-binding</keyword>
<feature type="binding site" evidence="10">
    <location>
        <position position="119"/>
    </location>
    <ligand>
        <name>Mg(2+)</name>
        <dbReference type="ChEBI" id="CHEBI:18420"/>
        <note>catalytic</note>
    </ligand>
</feature>
<dbReference type="PATRIC" id="fig|872965.6.peg.856"/>
<dbReference type="EC" id="2.7.1.11" evidence="10"/>
<dbReference type="Proteomes" id="UP000050502">
    <property type="component" value="Unassembled WGS sequence"/>
</dbReference>
<dbReference type="GO" id="GO:0005945">
    <property type="term" value="C:6-phosphofructokinase complex"/>
    <property type="evidence" value="ECO:0007669"/>
    <property type="project" value="TreeGrafter"/>
</dbReference>
<evidence type="ECO:0000313" key="15">
    <source>
        <dbReference type="Proteomes" id="UP000050502"/>
    </source>
</evidence>
<evidence type="ECO:0000256" key="8">
    <source>
        <dbReference type="ARBA" id="ARBA00022842"/>
    </source>
</evidence>
<proteinExistence type="inferred from homology"/>
<comment type="pathway">
    <text evidence="3 10">Carbohydrate degradation; glycolysis; D-glyceraldehyde 3-phosphate and glycerone phosphate from D-glucose: step 3/4.</text>
</comment>
<feature type="binding site" description="in other chain" evidence="10">
    <location>
        <begin position="141"/>
        <end position="143"/>
    </location>
    <ligand>
        <name>substrate</name>
        <note>ligand shared between dimeric partners</note>
    </ligand>
</feature>
<dbReference type="GO" id="GO:0048029">
    <property type="term" value="F:monosaccharide binding"/>
    <property type="evidence" value="ECO:0007669"/>
    <property type="project" value="TreeGrafter"/>
</dbReference>
<dbReference type="InterPro" id="IPR012003">
    <property type="entry name" value="ATP_PFK_prok-type"/>
</dbReference>
<keyword evidence="9 10" id="KW-0324">Glycolysis</keyword>
<dbReference type="HAMAP" id="MF_01976">
    <property type="entry name" value="Phosphofructokinase_III"/>
    <property type="match status" value="1"/>
</dbReference>
<feature type="domain" description="Phosphofructokinase" evidence="11">
    <location>
        <begin position="4"/>
        <end position="310"/>
    </location>
</feature>
<feature type="binding site" evidence="10">
    <location>
        <begin position="78"/>
        <end position="79"/>
    </location>
    <ligand>
        <name>ATP</name>
        <dbReference type="ChEBI" id="CHEBI:30616"/>
    </ligand>
</feature>
<dbReference type="NCBIfam" id="NF002872">
    <property type="entry name" value="PRK03202.1"/>
    <property type="match status" value="1"/>
</dbReference>
<dbReference type="InterPro" id="IPR035966">
    <property type="entry name" value="PKF_sf"/>
</dbReference>
<evidence type="ECO:0000313" key="13">
    <source>
        <dbReference type="EMBL" id="KPL89652.1"/>
    </source>
</evidence>
<dbReference type="UniPathway" id="UPA00109">
    <property type="reaction ID" value="UER00182"/>
</dbReference>
<gene>
    <name evidence="10 12" type="primary">pfkA</name>
    <name evidence="12" type="ORF">ARMA_1479</name>
    <name evidence="13" type="ORF">SE16_04410</name>
</gene>
<dbReference type="AlphaFoldDB" id="A0A0M8K9I8"/>
<keyword evidence="7 10" id="KW-0418">Kinase</keyword>
<feature type="binding site" evidence="10">
    <location>
        <position position="178"/>
    </location>
    <ligand>
        <name>substrate</name>
        <note>ligand shared between dimeric partners</note>
    </ligand>
</feature>
<dbReference type="FunFam" id="3.40.50.460:FF:000002">
    <property type="entry name" value="ATP-dependent 6-phosphofructokinase"/>
    <property type="match status" value="1"/>
</dbReference>
<dbReference type="GO" id="GO:0030388">
    <property type="term" value="P:fructose 1,6-bisphosphate metabolic process"/>
    <property type="evidence" value="ECO:0007669"/>
    <property type="project" value="TreeGrafter"/>
</dbReference>
<comment type="similarity">
    <text evidence="10">Belongs to the phosphofructokinase type A (PFKA) family. Mixed-substrate PFK group III subfamily.</text>
</comment>
<dbReference type="PROSITE" id="PS00433">
    <property type="entry name" value="PHOSPHOFRUCTOKINASE"/>
    <property type="match status" value="1"/>
</dbReference>
<dbReference type="GO" id="GO:0005524">
    <property type="term" value="F:ATP binding"/>
    <property type="evidence" value="ECO:0007669"/>
    <property type="project" value="UniProtKB-KW"/>
</dbReference>